<feature type="compositionally biased region" description="Basic and acidic residues" evidence="1">
    <location>
        <begin position="31"/>
        <end position="40"/>
    </location>
</feature>
<feature type="region of interest" description="Disordered" evidence="1">
    <location>
        <begin position="27"/>
        <end position="77"/>
    </location>
</feature>
<feature type="compositionally biased region" description="Polar residues" evidence="1">
    <location>
        <begin position="65"/>
        <end position="76"/>
    </location>
</feature>
<protein>
    <submittedName>
        <fullName evidence="2">Uncharacterized protein</fullName>
    </submittedName>
</protein>
<dbReference type="EMBL" id="CP146203">
    <property type="protein sequence ID" value="XBH22999.1"/>
    <property type="molecule type" value="Genomic_DNA"/>
</dbReference>
<evidence type="ECO:0000313" key="2">
    <source>
        <dbReference type="EMBL" id="XBH22999.1"/>
    </source>
</evidence>
<proteinExistence type="predicted"/>
<organism evidence="2">
    <name type="scientific">Jonesiaceae bacterium BS-20</name>
    <dbReference type="NCBI Taxonomy" id="3120821"/>
    <lineage>
        <taxon>Bacteria</taxon>
        <taxon>Bacillati</taxon>
        <taxon>Actinomycetota</taxon>
        <taxon>Actinomycetes</taxon>
        <taxon>Micrococcales</taxon>
        <taxon>Jonesiaceae</taxon>
    </lineage>
</organism>
<gene>
    <name evidence="2" type="ORF">V5R04_07250</name>
</gene>
<accession>A0AAU7DYA5</accession>
<evidence type="ECO:0000256" key="1">
    <source>
        <dbReference type="SAM" id="MobiDB-lite"/>
    </source>
</evidence>
<dbReference type="AlphaFoldDB" id="A0AAU7DYA5"/>
<feature type="compositionally biased region" description="Acidic residues" evidence="1">
    <location>
        <begin position="41"/>
        <end position="63"/>
    </location>
</feature>
<name>A0AAU7DYA5_9MICO</name>
<reference evidence="2" key="1">
    <citation type="submission" date="2024-02" db="EMBL/GenBank/DDBJ databases">
        <title>Tomenella chthoni gen. nov. sp. nov., a member of the family Jonesiaceae isolated from bat guano.</title>
        <authorList>
            <person name="Miller S.L."/>
            <person name="King J."/>
            <person name="Sankaranarayanan K."/>
            <person name="Lawson P.A."/>
        </authorList>
    </citation>
    <scope>NUCLEOTIDE SEQUENCE</scope>
    <source>
        <strain evidence="2">BS-20</strain>
    </source>
</reference>
<sequence length="212" mass="22366">MTVSGLAVTPDTEATEADEYAALEAQIAAEEAAKTSRPDEDPAELEEDDLEDEDLEDEDDDEPGTPSTKAAGTPSQRPLVRKAVAKAIALRDADQRSMQLLGAIYGVEPTIERIAVETVINARRPGRVIADIEAIAATSPFQASAAVQATVERRGAKWARTVHALLTILGAASTKSLTGSNTKAAGTLAQDIHELSDAAHKDLTNAVDLARK</sequence>